<proteinExistence type="inferred from homology"/>
<evidence type="ECO:0000256" key="3">
    <source>
        <dbReference type="ARBA" id="ARBA00022475"/>
    </source>
</evidence>
<name>A0A923I221_9FIRM</name>
<feature type="transmembrane region" description="Helical" evidence="9">
    <location>
        <begin position="182"/>
        <end position="203"/>
    </location>
</feature>
<reference evidence="11" key="2">
    <citation type="submission" date="2020-10" db="EMBL/GenBank/DDBJ databases">
        <title>Comparative genomics of the Acetobacterium genus.</title>
        <authorList>
            <person name="Marshall C."/>
            <person name="May H."/>
            <person name="Norman S."/>
        </authorList>
    </citation>
    <scope>NUCLEOTIDE SEQUENCE</scope>
    <source>
        <strain evidence="11">DER-2019</strain>
    </source>
</reference>
<evidence type="ECO:0000313" key="12">
    <source>
        <dbReference type="Proteomes" id="UP000616595"/>
    </source>
</evidence>
<dbReference type="SUPFAM" id="SSF82866">
    <property type="entry name" value="Multidrug efflux transporter AcrB transmembrane domain"/>
    <property type="match status" value="1"/>
</dbReference>
<dbReference type="GO" id="GO:0006605">
    <property type="term" value="P:protein targeting"/>
    <property type="evidence" value="ECO:0007669"/>
    <property type="project" value="UniProtKB-UniRule"/>
</dbReference>
<gene>
    <name evidence="9 11" type="primary">secF</name>
    <name evidence="11" type="ORF">GH810_04965</name>
</gene>
<reference evidence="11" key="1">
    <citation type="submission" date="2019-10" db="EMBL/GenBank/DDBJ databases">
        <authorList>
            <person name="Ross D.E."/>
            <person name="Gulliver D."/>
        </authorList>
    </citation>
    <scope>NUCLEOTIDE SEQUENCE</scope>
    <source>
        <strain evidence="11">DER-2019</strain>
    </source>
</reference>
<feature type="transmembrane region" description="Helical" evidence="9">
    <location>
        <begin position="262"/>
        <end position="284"/>
    </location>
</feature>
<dbReference type="OrthoDB" id="9805019at2"/>
<dbReference type="EMBL" id="WJBD01000004">
    <property type="protein sequence ID" value="MBC3887655.1"/>
    <property type="molecule type" value="Genomic_DNA"/>
</dbReference>
<dbReference type="InterPro" id="IPR048634">
    <property type="entry name" value="SecD_SecF_C"/>
</dbReference>
<evidence type="ECO:0000259" key="10">
    <source>
        <dbReference type="Pfam" id="PF02355"/>
    </source>
</evidence>
<dbReference type="Gene3D" id="1.20.1640.10">
    <property type="entry name" value="Multidrug efflux transporter AcrB transmembrane domain"/>
    <property type="match status" value="1"/>
</dbReference>
<feature type="transmembrane region" description="Helical" evidence="9">
    <location>
        <begin position="12"/>
        <end position="31"/>
    </location>
</feature>
<keyword evidence="2 9" id="KW-0813">Transport</keyword>
<dbReference type="InterPro" id="IPR055344">
    <property type="entry name" value="SecD_SecF_C_bact"/>
</dbReference>
<evidence type="ECO:0000256" key="8">
    <source>
        <dbReference type="ARBA" id="ARBA00023136"/>
    </source>
</evidence>
<dbReference type="PANTHER" id="PTHR30081:SF8">
    <property type="entry name" value="PROTEIN TRANSLOCASE SUBUNIT SECF"/>
    <property type="match status" value="1"/>
</dbReference>
<dbReference type="InterPro" id="IPR022813">
    <property type="entry name" value="SecD/SecF_arch_bac"/>
</dbReference>
<dbReference type="GO" id="GO:0043952">
    <property type="term" value="P:protein transport by the Sec complex"/>
    <property type="evidence" value="ECO:0007669"/>
    <property type="project" value="UniProtKB-UniRule"/>
</dbReference>
<dbReference type="RefSeq" id="WP_148566644.1">
    <property type="nucleotide sequence ID" value="NZ_RXYA01000005.1"/>
</dbReference>
<evidence type="ECO:0000256" key="1">
    <source>
        <dbReference type="ARBA" id="ARBA00004651"/>
    </source>
</evidence>
<feature type="domain" description="Protein export membrane protein SecD/SecF C-terminal" evidence="10">
    <location>
        <begin position="109"/>
        <end position="285"/>
    </location>
</feature>
<evidence type="ECO:0000256" key="7">
    <source>
        <dbReference type="ARBA" id="ARBA00023010"/>
    </source>
</evidence>
<evidence type="ECO:0000313" key="11">
    <source>
        <dbReference type="EMBL" id="MBC3887655.1"/>
    </source>
</evidence>
<comment type="similarity">
    <text evidence="9">Belongs to the SecD/SecF family. SecF subfamily.</text>
</comment>
<comment type="function">
    <text evidence="9">Part of the Sec protein translocase complex. Interacts with the SecYEG preprotein conducting channel. SecDF uses the proton motive force (PMF) to complete protein translocation after the ATP-dependent function of SecA.</text>
</comment>
<dbReference type="PANTHER" id="PTHR30081">
    <property type="entry name" value="PROTEIN-EXPORT MEMBRANE PROTEIN SEC"/>
    <property type="match status" value="1"/>
</dbReference>
<evidence type="ECO:0000256" key="9">
    <source>
        <dbReference type="HAMAP-Rule" id="MF_01464"/>
    </source>
</evidence>
<comment type="subcellular location">
    <subcellularLocation>
        <location evidence="1 9">Cell membrane</location>
        <topology evidence="1 9">Multi-pass membrane protein</topology>
    </subcellularLocation>
</comment>
<feature type="transmembrane region" description="Helical" evidence="9">
    <location>
        <begin position="131"/>
        <end position="148"/>
    </location>
</feature>
<accession>A0A923I221</accession>
<keyword evidence="4 9" id="KW-0812">Transmembrane</keyword>
<keyword evidence="12" id="KW-1185">Reference proteome</keyword>
<dbReference type="AlphaFoldDB" id="A0A923I221"/>
<dbReference type="HAMAP" id="MF_01464_B">
    <property type="entry name" value="SecF_B"/>
    <property type="match status" value="1"/>
</dbReference>
<keyword evidence="3 9" id="KW-1003">Cell membrane</keyword>
<dbReference type="NCBIfam" id="TIGR00916">
    <property type="entry name" value="2A0604s01"/>
    <property type="match status" value="1"/>
</dbReference>
<keyword evidence="7 9" id="KW-0811">Translocation</keyword>
<sequence length="300" mass="32738">MKKNLNIAKNVKIWFGISLVLITISLGSLLIQGLNFGIDFIGGTIISIELHTPFENADARAIVDKFDPSADVTYAGDAQTEVVITTKKSFTTEERQALFSGFQDKYSLQNTDLISVDTVNASIGAEAATNAVKAVVVAVALMLIYITFRFELISGITAIMALVHDLIVVVGVYSVFQIQVNSPFIAAILTILGYSIMDTVVVFDRIRENRPKFGKYAYGELLDASVTQTMRRSIFTSVATFVAITSLYIFGVPAIQNFALPLMVGVVIGTYSSIFNAGALWYVIKTYQHKKSLKTSGTKV</sequence>
<dbReference type="GO" id="GO:0015450">
    <property type="term" value="F:protein-transporting ATPase activity"/>
    <property type="evidence" value="ECO:0007669"/>
    <property type="project" value="InterPro"/>
</dbReference>
<comment type="subunit">
    <text evidence="9">Forms a complex with SecD. Part of the essential Sec protein translocation apparatus which comprises SecA, SecYEG and auxiliary proteins SecDF. Other proteins may also be involved.</text>
</comment>
<keyword evidence="8 9" id="KW-0472">Membrane</keyword>
<organism evidence="11 12">
    <name type="scientific">Acetobacterium paludosum</name>
    <dbReference type="NCBI Taxonomy" id="52693"/>
    <lineage>
        <taxon>Bacteria</taxon>
        <taxon>Bacillati</taxon>
        <taxon>Bacillota</taxon>
        <taxon>Clostridia</taxon>
        <taxon>Eubacteriales</taxon>
        <taxon>Eubacteriaceae</taxon>
        <taxon>Acetobacterium</taxon>
    </lineage>
</organism>
<evidence type="ECO:0000256" key="2">
    <source>
        <dbReference type="ARBA" id="ARBA00022448"/>
    </source>
</evidence>
<dbReference type="Proteomes" id="UP000616595">
    <property type="component" value="Unassembled WGS sequence"/>
</dbReference>
<dbReference type="InterPro" id="IPR022646">
    <property type="entry name" value="SecD/SecF_CS"/>
</dbReference>
<evidence type="ECO:0000256" key="4">
    <source>
        <dbReference type="ARBA" id="ARBA00022692"/>
    </source>
</evidence>
<comment type="caution">
    <text evidence="11">The sequence shown here is derived from an EMBL/GenBank/DDBJ whole genome shotgun (WGS) entry which is preliminary data.</text>
</comment>
<evidence type="ECO:0000256" key="6">
    <source>
        <dbReference type="ARBA" id="ARBA00022989"/>
    </source>
</evidence>
<dbReference type="PRINTS" id="PR01755">
    <property type="entry name" value="SECFTRNLCASE"/>
</dbReference>
<protein>
    <recommendedName>
        <fullName evidence="9">Protein-export membrane protein SecF</fullName>
    </recommendedName>
</protein>
<dbReference type="InterPro" id="IPR022645">
    <property type="entry name" value="SecD/SecF_bac"/>
</dbReference>
<dbReference type="InterPro" id="IPR005665">
    <property type="entry name" value="SecF_bac"/>
</dbReference>
<keyword evidence="5 9" id="KW-0653">Protein transport</keyword>
<dbReference type="NCBIfam" id="TIGR00966">
    <property type="entry name" value="transloc_SecF"/>
    <property type="match status" value="1"/>
</dbReference>
<evidence type="ECO:0000256" key="5">
    <source>
        <dbReference type="ARBA" id="ARBA00022927"/>
    </source>
</evidence>
<feature type="transmembrane region" description="Helical" evidence="9">
    <location>
        <begin position="234"/>
        <end position="256"/>
    </location>
</feature>
<dbReference type="GO" id="GO:0005886">
    <property type="term" value="C:plasma membrane"/>
    <property type="evidence" value="ECO:0007669"/>
    <property type="project" value="UniProtKB-SubCell"/>
</dbReference>
<keyword evidence="6 9" id="KW-1133">Transmembrane helix</keyword>
<dbReference type="GO" id="GO:0065002">
    <property type="term" value="P:intracellular protein transmembrane transport"/>
    <property type="evidence" value="ECO:0007669"/>
    <property type="project" value="UniProtKB-UniRule"/>
</dbReference>
<dbReference type="Pfam" id="PF02355">
    <property type="entry name" value="SecD_SecF_C"/>
    <property type="match status" value="1"/>
</dbReference>
<feature type="transmembrane region" description="Helical" evidence="9">
    <location>
        <begin position="155"/>
        <end position="176"/>
    </location>
</feature>
<dbReference type="Pfam" id="PF07549">
    <property type="entry name" value="Sec_GG"/>
    <property type="match status" value="1"/>
</dbReference>